<dbReference type="Proteomes" id="UP000593578">
    <property type="component" value="Unassembled WGS sequence"/>
</dbReference>
<comment type="caution">
    <text evidence="1">The sequence shown here is derived from an EMBL/GenBank/DDBJ whole genome shotgun (WGS) entry which is preliminary data.</text>
</comment>
<gene>
    <name evidence="1" type="ORF">Gorai_004203</name>
</gene>
<evidence type="ECO:0000313" key="1">
    <source>
        <dbReference type="EMBL" id="MBA0601010.1"/>
    </source>
</evidence>
<dbReference type="EMBL" id="JABEZZ010000012">
    <property type="protein sequence ID" value="MBA0601010.1"/>
    <property type="molecule type" value="Genomic_DNA"/>
</dbReference>
<organism evidence="1 2">
    <name type="scientific">Gossypium raimondii</name>
    <name type="common">Peruvian cotton</name>
    <name type="synonym">Gossypium klotzschianum subsp. raimondii</name>
    <dbReference type="NCBI Taxonomy" id="29730"/>
    <lineage>
        <taxon>Eukaryota</taxon>
        <taxon>Viridiplantae</taxon>
        <taxon>Streptophyta</taxon>
        <taxon>Embryophyta</taxon>
        <taxon>Tracheophyta</taxon>
        <taxon>Spermatophyta</taxon>
        <taxon>Magnoliopsida</taxon>
        <taxon>eudicotyledons</taxon>
        <taxon>Gunneridae</taxon>
        <taxon>Pentapetalae</taxon>
        <taxon>rosids</taxon>
        <taxon>malvids</taxon>
        <taxon>Malvales</taxon>
        <taxon>Malvaceae</taxon>
        <taxon>Malvoideae</taxon>
        <taxon>Gossypium</taxon>
    </lineage>
</organism>
<protein>
    <submittedName>
        <fullName evidence="1">Uncharacterized protein</fullName>
    </submittedName>
</protein>
<proteinExistence type="predicted"/>
<reference evidence="1 2" key="1">
    <citation type="journal article" date="2019" name="Genome Biol. Evol.">
        <title>Insights into the evolution of the New World diploid cottons (Gossypium, subgenus Houzingenia) based on genome sequencing.</title>
        <authorList>
            <person name="Grover C.E."/>
            <person name="Arick M.A. 2nd"/>
            <person name="Thrash A."/>
            <person name="Conover J.L."/>
            <person name="Sanders W.S."/>
            <person name="Peterson D.G."/>
            <person name="Frelichowski J.E."/>
            <person name="Scheffler J.A."/>
            <person name="Scheffler B.E."/>
            <person name="Wendel J.F."/>
        </authorList>
    </citation>
    <scope>NUCLEOTIDE SEQUENCE [LARGE SCALE GENOMIC DNA]</scope>
    <source>
        <strain evidence="1">8</strain>
        <tissue evidence="1">Leaf</tissue>
    </source>
</reference>
<name>A0A7J8QIC3_GOSRA</name>
<dbReference type="AlphaFoldDB" id="A0A7J8QIC3"/>
<sequence length="17" mass="1894">MIQTDSLDTIKAIQETS</sequence>
<evidence type="ECO:0000313" key="2">
    <source>
        <dbReference type="Proteomes" id="UP000593578"/>
    </source>
</evidence>
<accession>A0A7J8QIC3</accession>